<dbReference type="Proteomes" id="UP001372834">
    <property type="component" value="Unassembled WGS sequence"/>
</dbReference>
<dbReference type="EMBL" id="JAWJWE010000001">
    <property type="protein sequence ID" value="KAK6644591.1"/>
    <property type="molecule type" value="Genomic_DNA"/>
</dbReference>
<accession>A0AAN8XR43</accession>
<proteinExistence type="predicted"/>
<gene>
    <name evidence="1" type="ORF">RUM43_000858</name>
</gene>
<comment type="caution">
    <text evidence="1">The sequence shown here is derived from an EMBL/GenBank/DDBJ whole genome shotgun (WGS) entry which is preliminary data.</text>
</comment>
<protein>
    <submittedName>
        <fullName evidence="1">Uncharacterized protein</fullName>
    </submittedName>
</protein>
<reference evidence="1 2" key="1">
    <citation type="submission" date="2023-10" db="EMBL/GenBank/DDBJ databases">
        <title>Genomes of two closely related lineages of the louse Polyplax serrata with different host specificities.</title>
        <authorList>
            <person name="Martinu J."/>
            <person name="Tarabai H."/>
            <person name="Stefka J."/>
            <person name="Hypsa V."/>
        </authorList>
    </citation>
    <scope>NUCLEOTIDE SEQUENCE [LARGE SCALE GENOMIC DNA]</scope>
    <source>
        <strain evidence="1">HR10_N</strain>
    </source>
</reference>
<evidence type="ECO:0000313" key="2">
    <source>
        <dbReference type="Proteomes" id="UP001372834"/>
    </source>
</evidence>
<dbReference type="AlphaFoldDB" id="A0AAN8XR43"/>
<sequence length="112" mass="12936">MVRKTLELYPGGLSVARYNYLVKEHCRKGSEKGLNSRANLLIRLWGHVLNDRNMSRRVFKPPPTHRHSSPKFSCSWHQNSAAVECTVWEKGKSIATKTQIELVFGLWIMRLS</sequence>
<name>A0AAN8XR43_POLSC</name>
<evidence type="ECO:0000313" key="1">
    <source>
        <dbReference type="EMBL" id="KAK6644591.1"/>
    </source>
</evidence>
<organism evidence="1 2">
    <name type="scientific">Polyplax serrata</name>
    <name type="common">Common mouse louse</name>
    <dbReference type="NCBI Taxonomy" id="468196"/>
    <lineage>
        <taxon>Eukaryota</taxon>
        <taxon>Metazoa</taxon>
        <taxon>Ecdysozoa</taxon>
        <taxon>Arthropoda</taxon>
        <taxon>Hexapoda</taxon>
        <taxon>Insecta</taxon>
        <taxon>Pterygota</taxon>
        <taxon>Neoptera</taxon>
        <taxon>Paraneoptera</taxon>
        <taxon>Psocodea</taxon>
        <taxon>Troctomorpha</taxon>
        <taxon>Phthiraptera</taxon>
        <taxon>Anoplura</taxon>
        <taxon>Polyplacidae</taxon>
        <taxon>Polyplax</taxon>
    </lineage>
</organism>